<dbReference type="GO" id="GO:0003700">
    <property type="term" value="F:DNA-binding transcription factor activity"/>
    <property type="evidence" value="ECO:0007669"/>
    <property type="project" value="TreeGrafter"/>
</dbReference>
<dbReference type="Proteomes" id="UP000195787">
    <property type="component" value="Unassembled WGS sequence"/>
</dbReference>
<keyword evidence="2 4" id="KW-0238">DNA-binding</keyword>
<feature type="DNA-binding region" description="H-T-H motif" evidence="4">
    <location>
        <begin position="24"/>
        <end position="43"/>
    </location>
</feature>
<evidence type="ECO:0000256" key="4">
    <source>
        <dbReference type="PROSITE-ProRule" id="PRU00335"/>
    </source>
</evidence>
<organism evidence="6 7">
    <name type="scientific">Agrococcus casei LMG 22410</name>
    <dbReference type="NCBI Taxonomy" id="1255656"/>
    <lineage>
        <taxon>Bacteria</taxon>
        <taxon>Bacillati</taxon>
        <taxon>Actinomycetota</taxon>
        <taxon>Actinomycetes</taxon>
        <taxon>Micrococcales</taxon>
        <taxon>Microbacteriaceae</taxon>
        <taxon>Agrococcus</taxon>
    </lineage>
</organism>
<dbReference type="PROSITE" id="PS50977">
    <property type="entry name" value="HTH_TETR_2"/>
    <property type="match status" value="1"/>
</dbReference>
<evidence type="ECO:0000256" key="1">
    <source>
        <dbReference type="ARBA" id="ARBA00023015"/>
    </source>
</evidence>
<dbReference type="SUPFAM" id="SSF46689">
    <property type="entry name" value="Homeodomain-like"/>
    <property type="match status" value="1"/>
</dbReference>
<sequence>MSTRDQILDSFETLIIDQGERSATLSAVAKAAGVSKGGLLYHFDSKQALARGLAERIEEFSHVETQRLRASEDPARQYLEESITLAEPIDRTFVALGGLALLDDYEVARSALSDADDRILTLFTELLGDRSIALLVVRLSDSFYQRAGVGIESSDEAGDLESILRLVDRLRSQSAEG</sequence>
<feature type="domain" description="HTH tetR-type" evidence="5">
    <location>
        <begin position="1"/>
        <end position="61"/>
    </location>
</feature>
<reference evidence="6 7" key="1">
    <citation type="submission" date="2017-02" db="EMBL/GenBank/DDBJ databases">
        <authorList>
            <person name="Peterson S.W."/>
        </authorList>
    </citation>
    <scope>NUCLEOTIDE SEQUENCE [LARGE SCALE GENOMIC DNA]</scope>
    <source>
        <strain evidence="6 7">LMG 22410</strain>
    </source>
</reference>
<dbReference type="InterPro" id="IPR009057">
    <property type="entry name" value="Homeodomain-like_sf"/>
</dbReference>
<dbReference type="OrthoDB" id="9806334at2"/>
<evidence type="ECO:0000259" key="5">
    <source>
        <dbReference type="PROSITE" id="PS50977"/>
    </source>
</evidence>
<dbReference type="Pfam" id="PF00440">
    <property type="entry name" value="TetR_N"/>
    <property type="match status" value="1"/>
</dbReference>
<dbReference type="GO" id="GO:0000976">
    <property type="term" value="F:transcription cis-regulatory region binding"/>
    <property type="evidence" value="ECO:0007669"/>
    <property type="project" value="TreeGrafter"/>
</dbReference>
<dbReference type="RefSeq" id="WP_086992525.1">
    <property type="nucleotide sequence ID" value="NZ_FUHU01000043.1"/>
</dbReference>
<accession>A0A1R4GBQ2</accession>
<keyword evidence="1" id="KW-0805">Transcription regulation</keyword>
<evidence type="ECO:0000313" key="7">
    <source>
        <dbReference type="Proteomes" id="UP000195787"/>
    </source>
</evidence>
<dbReference type="PANTHER" id="PTHR30055">
    <property type="entry name" value="HTH-TYPE TRANSCRIPTIONAL REGULATOR RUTR"/>
    <property type="match status" value="1"/>
</dbReference>
<evidence type="ECO:0000256" key="2">
    <source>
        <dbReference type="ARBA" id="ARBA00023125"/>
    </source>
</evidence>
<protein>
    <submittedName>
        <fullName evidence="6">Transcriptional regulator, TetR family</fullName>
    </submittedName>
</protein>
<dbReference type="AlphaFoldDB" id="A0A1R4GBQ2"/>
<dbReference type="PRINTS" id="PR00455">
    <property type="entry name" value="HTHTETR"/>
</dbReference>
<name>A0A1R4GBQ2_9MICO</name>
<keyword evidence="7" id="KW-1185">Reference proteome</keyword>
<dbReference type="PANTHER" id="PTHR30055:SF234">
    <property type="entry name" value="HTH-TYPE TRANSCRIPTIONAL REGULATOR BETI"/>
    <property type="match status" value="1"/>
</dbReference>
<dbReference type="Gene3D" id="1.10.357.10">
    <property type="entry name" value="Tetracycline Repressor, domain 2"/>
    <property type="match status" value="1"/>
</dbReference>
<dbReference type="InterPro" id="IPR050109">
    <property type="entry name" value="HTH-type_TetR-like_transc_reg"/>
</dbReference>
<evidence type="ECO:0000313" key="6">
    <source>
        <dbReference type="EMBL" id="SJM65644.1"/>
    </source>
</evidence>
<dbReference type="EMBL" id="FUHU01000043">
    <property type="protein sequence ID" value="SJM65644.1"/>
    <property type="molecule type" value="Genomic_DNA"/>
</dbReference>
<dbReference type="GeneID" id="303174368"/>
<keyword evidence="3" id="KW-0804">Transcription</keyword>
<dbReference type="InterPro" id="IPR001647">
    <property type="entry name" value="HTH_TetR"/>
</dbReference>
<proteinExistence type="predicted"/>
<gene>
    <name evidence="6" type="ORF">CZ674_10620</name>
</gene>
<evidence type="ECO:0000256" key="3">
    <source>
        <dbReference type="ARBA" id="ARBA00023163"/>
    </source>
</evidence>